<accession>A0ABQ6BF79</accession>
<dbReference type="Proteomes" id="UP001156905">
    <property type="component" value="Unassembled WGS sequence"/>
</dbReference>
<sequence>MGQAKPYDIPKRWVWEAYKRVKANRGAAGVDEQSIEVFEADLQSNLYKLWNRMSSGSYFPPPVKRVQIDKRDGGKRPLGIPTPLA</sequence>
<name>A0ABQ6BF79_9BRAD</name>
<reference evidence="3" key="1">
    <citation type="journal article" date="2019" name="Int. J. Syst. Evol. Microbiol.">
        <title>The Global Catalogue of Microorganisms (GCM) 10K type strain sequencing project: providing services to taxonomists for standard genome sequencing and annotation.</title>
        <authorList>
            <consortium name="The Broad Institute Genomics Platform"/>
            <consortium name="The Broad Institute Genome Sequencing Center for Infectious Disease"/>
            <person name="Wu L."/>
            <person name="Ma J."/>
        </authorList>
    </citation>
    <scope>NUCLEOTIDE SEQUENCE [LARGE SCALE GENOMIC DNA]</scope>
    <source>
        <strain evidence="3">NBRC 102520</strain>
    </source>
</reference>
<feature type="compositionally biased region" description="Basic and acidic residues" evidence="1">
    <location>
        <begin position="66"/>
        <end position="75"/>
    </location>
</feature>
<organism evidence="2 3">
    <name type="scientific">Bradyrhizobium iriomotense</name>
    <dbReference type="NCBI Taxonomy" id="441950"/>
    <lineage>
        <taxon>Bacteria</taxon>
        <taxon>Pseudomonadati</taxon>
        <taxon>Pseudomonadota</taxon>
        <taxon>Alphaproteobacteria</taxon>
        <taxon>Hyphomicrobiales</taxon>
        <taxon>Nitrobacteraceae</taxon>
        <taxon>Bradyrhizobium</taxon>
    </lineage>
</organism>
<protein>
    <recommendedName>
        <fullName evidence="4">Group II intron reverse transcriptase/maturase</fullName>
    </recommendedName>
</protein>
<dbReference type="InterPro" id="IPR043502">
    <property type="entry name" value="DNA/RNA_pol_sf"/>
</dbReference>
<feature type="region of interest" description="Disordered" evidence="1">
    <location>
        <begin position="63"/>
        <end position="85"/>
    </location>
</feature>
<evidence type="ECO:0000256" key="1">
    <source>
        <dbReference type="SAM" id="MobiDB-lite"/>
    </source>
</evidence>
<dbReference type="EMBL" id="BSOW01000097">
    <property type="protein sequence ID" value="GLR92355.1"/>
    <property type="molecule type" value="Genomic_DNA"/>
</dbReference>
<evidence type="ECO:0008006" key="4">
    <source>
        <dbReference type="Google" id="ProtNLM"/>
    </source>
</evidence>
<keyword evidence="3" id="KW-1185">Reference proteome</keyword>
<evidence type="ECO:0000313" key="2">
    <source>
        <dbReference type="EMBL" id="GLR92355.1"/>
    </source>
</evidence>
<gene>
    <name evidence="2" type="ORF">GCM10007857_90830</name>
</gene>
<proteinExistence type="predicted"/>
<comment type="caution">
    <text evidence="2">The sequence shown here is derived from an EMBL/GenBank/DDBJ whole genome shotgun (WGS) entry which is preliminary data.</text>
</comment>
<evidence type="ECO:0000313" key="3">
    <source>
        <dbReference type="Proteomes" id="UP001156905"/>
    </source>
</evidence>
<dbReference type="SUPFAM" id="SSF56672">
    <property type="entry name" value="DNA/RNA polymerases"/>
    <property type="match status" value="1"/>
</dbReference>